<evidence type="ECO:0000313" key="2">
    <source>
        <dbReference type="Proteomes" id="UP000219467"/>
    </source>
</evidence>
<dbReference type="AlphaFoldDB" id="A0A285D2V6"/>
<sequence>MLDMNRFRLDGRTVIVTGGQAGIGSAIAQLFATAGAAVVVSDLNGDTGKGRGQRDPQGHRIRLNLKPTKRLDLFLHRPDHSGHRPGAAVI</sequence>
<dbReference type="SUPFAM" id="SSF51735">
    <property type="entry name" value="NAD(P)-binding Rossmann-fold domains"/>
    <property type="match status" value="1"/>
</dbReference>
<keyword evidence="2" id="KW-1185">Reference proteome</keyword>
<dbReference type="EMBL" id="OAOQ01000019">
    <property type="protein sequence ID" value="SNX74144.1"/>
    <property type="molecule type" value="Genomic_DNA"/>
</dbReference>
<dbReference type="Pfam" id="PF00106">
    <property type="entry name" value="adh_short"/>
    <property type="match status" value="1"/>
</dbReference>
<dbReference type="InterPro" id="IPR036291">
    <property type="entry name" value="NAD(P)-bd_dom_sf"/>
</dbReference>
<dbReference type="Gene3D" id="3.40.50.720">
    <property type="entry name" value="NAD(P)-binding Rossmann-like Domain"/>
    <property type="match status" value="1"/>
</dbReference>
<dbReference type="InterPro" id="IPR002347">
    <property type="entry name" value="SDR_fam"/>
</dbReference>
<reference evidence="2" key="1">
    <citation type="submission" date="2017-08" db="EMBL/GenBank/DDBJ databases">
        <authorList>
            <person name="Varghese N."/>
            <person name="Submissions S."/>
        </authorList>
    </citation>
    <scope>NUCLEOTIDE SEQUENCE [LARGE SCALE GENOMIC DNA]</scope>
    <source>
        <strain evidence="2">JA234</strain>
    </source>
</reference>
<accession>A0A285D2V6</accession>
<dbReference type="RefSeq" id="WP_141400080.1">
    <property type="nucleotide sequence ID" value="NZ_OAOQ01000019.1"/>
</dbReference>
<proteinExistence type="predicted"/>
<name>A0A285D2V6_9RHOB</name>
<organism evidence="1 2">
    <name type="scientific">Cereibacter ovatus</name>
    <dbReference type="NCBI Taxonomy" id="439529"/>
    <lineage>
        <taxon>Bacteria</taxon>
        <taxon>Pseudomonadati</taxon>
        <taxon>Pseudomonadota</taxon>
        <taxon>Alphaproteobacteria</taxon>
        <taxon>Rhodobacterales</taxon>
        <taxon>Paracoccaceae</taxon>
        <taxon>Cereibacter</taxon>
    </lineage>
</organism>
<evidence type="ECO:0000313" key="1">
    <source>
        <dbReference type="EMBL" id="SNX74144.1"/>
    </source>
</evidence>
<protein>
    <submittedName>
        <fullName evidence="1">Short subunit dehydrogenase</fullName>
    </submittedName>
</protein>
<dbReference type="Proteomes" id="UP000219467">
    <property type="component" value="Unassembled WGS sequence"/>
</dbReference>
<gene>
    <name evidence="1" type="ORF">SAMN05878503_11958</name>
</gene>